<dbReference type="Pfam" id="PF03704">
    <property type="entry name" value="BTAD"/>
    <property type="match status" value="1"/>
</dbReference>
<dbReference type="InterPro" id="IPR036388">
    <property type="entry name" value="WH-like_DNA-bd_sf"/>
</dbReference>
<keyword evidence="3" id="KW-1185">Reference proteome</keyword>
<organism evidence="2 3">
    <name type="scientific">Pseudoxanthomonas broegbernensis</name>
    <dbReference type="NCBI Taxonomy" id="83619"/>
    <lineage>
        <taxon>Bacteria</taxon>
        <taxon>Pseudomonadati</taxon>
        <taxon>Pseudomonadota</taxon>
        <taxon>Gammaproteobacteria</taxon>
        <taxon>Lysobacterales</taxon>
        <taxon>Lysobacteraceae</taxon>
        <taxon>Pseudoxanthomonas</taxon>
    </lineage>
</organism>
<dbReference type="SUPFAM" id="SSF46894">
    <property type="entry name" value="C-terminal effector domain of the bipartite response regulators"/>
    <property type="match status" value="1"/>
</dbReference>
<name>A0A7V8GNQ1_9GAMM</name>
<dbReference type="Gene3D" id="1.25.40.10">
    <property type="entry name" value="Tetratricopeptide repeat domain"/>
    <property type="match status" value="1"/>
</dbReference>
<dbReference type="SUPFAM" id="SSF48452">
    <property type="entry name" value="TPR-like"/>
    <property type="match status" value="1"/>
</dbReference>
<comment type="caution">
    <text evidence="2">The sequence shown here is derived from an EMBL/GenBank/DDBJ whole genome shotgun (WGS) entry which is preliminary data.</text>
</comment>
<dbReference type="GO" id="GO:0003677">
    <property type="term" value="F:DNA binding"/>
    <property type="evidence" value="ECO:0007669"/>
    <property type="project" value="InterPro"/>
</dbReference>
<evidence type="ECO:0000313" key="2">
    <source>
        <dbReference type="EMBL" id="KAF1687271.1"/>
    </source>
</evidence>
<dbReference type="Gene3D" id="1.10.10.10">
    <property type="entry name" value="Winged helix-like DNA-binding domain superfamily/Winged helix DNA-binding domain"/>
    <property type="match status" value="1"/>
</dbReference>
<dbReference type="Proteomes" id="UP000462066">
    <property type="component" value="Unassembled WGS sequence"/>
</dbReference>
<protein>
    <recommendedName>
        <fullName evidence="1">Bacterial transcriptional activator domain-containing protein</fullName>
    </recommendedName>
</protein>
<reference evidence="2 3" key="1">
    <citation type="submission" date="2017-10" db="EMBL/GenBank/DDBJ databases">
        <title>Whole genome sequencing of Pseudoxanthomonas broegbernensis DSM 12573(T).</title>
        <authorList>
            <person name="Kumar S."/>
            <person name="Bansal K."/>
            <person name="Kaur A."/>
            <person name="Patil P."/>
            <person name="Sharma S."/>
            <person name="Patil P.B."/>
        </authorList>
    </citation>
    <scope>NUCLEOTIDE SEQUENCE [LARGE SCALE GENOMIC DNA]</scope>
    <source>
        <strain evidence="2 3">DSM 12573</strain>
    </source>
</reference>
<evidence type="ECO:0000313" key="3">
    <source>
        <dbReference type="Proteomes" id="UP000462066"/>
    </source>
</evidence>
<sequence>MRTNRLISCGAPASGDAGTAVPGAPIRLLGECRIGTGTSEVALQYRKGWAVLAYLAVERGRRHPRTRLAALLWPDLDERAALTNLRQVLSNLNRAVATAVGDGVLQIDRESVRLCPVASAGLFDIDLIDAAGSDGGPDRRVAAWLADAGTLLEGIGFEGCEEFDEWLAECRAWFAQRLSAARERMRDAAAAMGDWRAAVALARQLVAQDPWNEGHQCALMRILAEKGEPDMALACYRKLVHRLQGDLGEVPLRETSELAERIRGACRRKAAPRLRAVGAGQLLSLGA</sequence>
<dbReference type="InterPro" id="IPR005158">
    <property type="entry name" value="BTAD"/>
</dbReference>
<dbReference type="SMART" id="SM01043">
    <property type="entry name" value="BTAD"/>
    <property type="match status" value="1"/>
</dbReference>
<gene>
    <name evidence="2" type="ORF">B1992_04630</name>
</gene>
<dbReference type="InterPro" id="IPR016032">
    <property type="entry name" value="Sig_transdc_resp-reg_C-effctor"/>
</dbReference>
<dbReference type="InterPro" id="IPR011990">
    <property type="entry name" value="TPR-like_helical_dom_sf"/>
</dbReference>
<dbReference type="PANTHER" id="PTHR35807">
    <property type="entry name" value="TRANSCRIPTIONAL REGULATOR REDD-RELATED"/>
    <property type="match status" value="1"/>
</dbReference>
<evidence type="ECO:0000259" key="1">
    <source>
        <dbReference type="SMART" id="SM01043"/>
    </source>
</evidence>
<dbReference type="InterPro" id="IPR051677">
    <property type="entry name" value="AfsR-DnrI-RedD_regulator"/>
</dbReference>
<proteinExistence type="predicted"/>
<feature type="domain" description="Bacterial transcriptional activator" evidence="1">
    <location>
        <begin position="123"/>
        <end position="263"/>
    </location>
</feature>
<dbReference type="GO" id="GO:0006355">
    <property type="term" value="P:regulation of DNA-templated transcription"/>
    <property type="evidence" value="ECO:0007669"/>
    <property type="project" value="InterPro"/>
</dbReference>
<accession>A0A7V8GNQ1</accession>
<dbReference type="EMBL" id="MWIP01000003">
    <property type="protein sequence ID" value="KAF1687271.1"/>
    <property type="molecule type" value="Genomic_DNA"/>
</dbReference>
<dbReference type="AlphaFoldDB" id="A0A7V8GNQ1"/>